<dbReference type="InterPro" id="IPR023395">
    <property type="entry name" value="MCP_dom_sf"/>
</dbReference>
<keyword evidence="5" id="KW-1133">Transmembrane helix</keyword>
<dbReference type="InterPro" id="IPR018108">
    <property type="entry name" value="MCP_transmembrane"/>
</dbReference>
<evidence type="ECO:0000256" key="3">
    <source>
        <dbReference type="ARBA" id="ARBA00022692"/>
    </source>
</evidence>
<evidence type="ECO:0000256" key="9">
    <source>
        <dbReference type="RuleBase" id="RU000488"/>
    </source>
</evidence>
<dbReference type="PROSITE" id="PS50920">
    <property type="entry name" value="SOLCAR"/>
    <property type="match status" value="2"/>
</dbReference>
<accession>A0ABP0UN79</accession>
<keyword evidence="6" id="KW-0496">Mitochondrion</keyword>
<keyword evidence="11" id="KW-1185">Reference proteome</keyword>
<dbReference type="PANTHER" id="PTHR45678:SF9">
    <property type="entry name" value="CALCIUM-BINDING MITOCHONDRIAL CARRIER PROTEIN ARALAR1"/>
    <property type="match status" value="1"/>
</dbReference>
<comment type="subcellular location">
    <subcellularLocation>
        <location evidence="1">Mitochondrion inner membrane</location>
        <topology evidence="1">Multi-pass membrane protein</topology>
    </subcellularLocation>
</comment>
<evidence type="ECO:0000256" key="1">
    <source>
        <dbReference type="ARBA" id="ARBA00004448"/>
    </source>
</evidence>
<evidence type="ECO:0000256" key="2">
    <source>
        <dbReference type="ARBA" id="ARBA00006375"/>
    </source>
</evidence>
<evidence type="ECO:0000313" key="10">
    <source>
        <dbReference type="EMBL" id="CAK9225539.1"/>
    </source>
</evidence>
<proteinExistence type="inferred from homology"/>
<dbReference type="Proteomes" id="UP001497512">
    <property type="component" value="Chromosome 5"/>
</dbReference>
<dbReference type="PANTHER" id="PTHR45678">
    <property type="entry name" value="MITOCHONDRIAL 2-OXODICARBOXYLATE CARRIER 1-RELATED"/>
    <property type="match status" value="1"/>
</dbReference>
<evidence type="ECO:0000256" key="5">
    <source>
        <dbReference type="ARBA" id="ARBA00022989"/>
    </source>
</evidence>
<keyword evidence="7 8" id="KW-0472">Membrane</keyword>
<evidence type="ECO:0000313" key="11">
    <source>
        <dbReference type="Proteomes" id="UP001497512"/>
    </source>
</evidence>
<dbReference type="Gene3D" id="1.50.40.10">
    <property type="entry name" value="Mitochondrial carrier domain"/>
    <property type="match status" value="1"/>
</dbReference>
<organism evidence="10 11">
    <name type="scientific">Sphagnum troendelagicum</name>
    <dbReference type="NCBI Taxonomy" id="128251"/>
    <lineage>
        <taxon>Eukaryota</taxon>
        <taxon>Viridiplantae</taxon>
        <taxon>Streptophyta</taxon>
        <taxon>Embryophyta</taxon>
        <taxon>Bryophyta</taxon>
        <taxon>Sphagnophytina</taxon>
        <taxon>Sphagnopsida</taxon>
        <taxon>Sphagnales</taxon>
        <taxon>Sphagnaceae</taxon>
        <taxon>Sphagnum</taxon>
    </lineage>
</organism>
<keyword evidence="4" id="KW-0999">Mitochondrion inner membrane</keyword>
<evidence type="ECO:0000256" key="4">
    <source>
        <dbReference type="ARBA" id="ARBA00022792"/>
    </source>
</evidence>
<feature type="repeat" description="Solcar" evidence="8">
    <location>
        <begin position="1"/>
        <end position="81"/>
    </location>
</feature>
<protein>
    <submittedName>
        <fullName evidence="10">Uncharacterized protein</fullName>
    </submittedName>
</protein>
<name>A0ABP0UN79_9BRYO</name>
<evidence type="ECO:0000256" key="8">
    <source>
        <dbReference type="PROSITE-ProRule" id="PRU00282"/>
    </source>
</evidence>
<evidence type="ECO:0000256" key="7">
    <source>
        <dbReference type="ARBA" id="ARBA00023136"/>
    </source>
</evidence>
<sequence length="204" mass="22191">MELVRFESVVQGGLEDNDLGDETHLLEEGEEPQYKDEIDCLKQLVVKEGPTSLYSGLVPQLLSIAPEKAMKLTVNEMLLGVLETMMPGAQIWLLEFIAGGGGGFSQVVFTSPMEIVKVHLQTQVKGGVPKTMFDVVRELGVLGLYRGAGITMAQDVPSSAIFSTCYTLLQQLYPNQNFMAGCLAAIPATVLVTPMDIIKTRLQV</sequence>
<dbReference type="InterPro" id="IPR051028">
    <property type="entry name" value="Mito_Solute_Carrier"/>
</dbReference>
<evidence type="ECO:0000256" key="6">
    <source>
        <dbReference type="ARBA" id="ARBA00023128"/>
    </source>
</evidence>
<dbReference type="EMBL" id="OZ019897">
    <property type="protein sequence ID" value="CAK9225539.1"/>
    <property type="molecule type" value="Genomic_DNA"/>
</dbReference>
<comment type="similarity">
    <text evidence="2 9">Belongs to the mitochondrial carrier (TC 2.A.29) family.</text>
</comment>
<feature type="repeat" description="Solcar" evidence="8">
    <location>
        <begin position="90"/>
        <end position="172"/>
    </location>
</feature>
<gene>
    <name evidence="10" type="ORF">CSSPTR1EN2_LOCUS17653</name>
</gene>
<dbReference type="Pfam" id="PF00153">
    <property type="entry name" value="Mito_carr"/>
    <property type="match status" value="2"/>
</dbReference>
<keyword evidence="9" id="KW-0813">Transport</keyword>
<dbReference type="SUPFAM" id="SSF103506">
    <property type="entry name" value="Mitochondrial carrier"/>
    <property type="match status" value="1"/>
</dbReference>
<reference evidence="10" key="1">
    <citation type="submission" date="2024-02" db="EMBL/GenBank/DDBJ databases">
        <authorList>
            <consortium name="ELIXIR-Norway"/>
            <consortium name="Elixir Norway"/>
        </authorList>
    </citation>
    <scope>NUCLEOTIDE SEQUENCE</scope>
</reference>
<keyword evidence="3 8" id="KW-0812">Transmembrane</keyword>